<protein>
    <submittedName>
        <fullName evidence="2">Thioredoxin family protein</fullName>
    </submittedName>
</protein>
<reference evidence="2 3" key="1">
    <citation type="submission" date="2020-01" db="EMBL/GenBank/DDBJ databases">
        <authorList>
            <person name="Liu G."/>
            <person name="Liu B."/>
        </authorList>
    </citation>
    <scope>NUCLEOTIDE SEQUENCE [LARGE SCALE GENOMIC DNA]</scope>
    <source>
        <strain evidence="2 3">FJAT-51161</strain>
    </source>
</reference>
<evidence type="ECO:0000259" key="1">
    <source>
        <dbReference type="Pfam" id="PF00462"/>
    </source>
</evidence>
<gene>
    <name evidence="2" type="ORF">FJQ98_15830</name>
</gene>
<dbReference type="Gene3D" id="3.40.30.10">
    <property type="entry name" value="Glutaredoxin"/>
    <property type="match status" value="1"/>
</dbReference>
<evidence type="ECO:0000313" key="2">
    <source>
        <dbReference type="EMBL" id="QQP10716.1"/>
    </source>
</evidence>
<accession>A0ABX7ALU8</accession>
<evidence type="ECO:0000313" key="3">
    <source>
        <dbReference type="Proteomes" id="UP000596049"/>
    </source>
</evidence>
<dbReference type="Pfam" id="PF00462">
    <property type="entry name" value="Glutaredoxin"/>
    <property type="match status" value="1"/>
</dbReference>
<dbReference type="CDD" id="cd02976">
    <property type="entry name" value="NrdH"/>
    <property type="match status" value="1"/>
</dbReference>
<feature type="domain" description="Glutaredoxin" evidence="1">
    <location>
        <begin position="11"/>
        <end position="59"/>
    </location>
</feature>
<dbReference type="EMBL" id="CP067341">
    <property type="protein sequence ID" value="QQP10716.1"/>
    <property type="molecule type" value="Genomic_DNA"/>
</dbReference>
<dbReference type="PROSITE" id="PS51354">
    <property type="entry name" value="GLUTAREDOXIN_2"/>
    <property type="match status" value="1"/>
</dbReference>
<name>A0ABX7ALU8_9BACI</name>
<proteinExistence type="predicted"/>
<organism evidence="2 3">
    <name type="scientific">Lysinibacillus agricola</name>
    <dbReference type="NCBI Taxonomy" id="2590012"/>
    <lineage>
        <taxon>Bacteria</taxon>
        <taxon>Bacillati</taxon>
        <taxon>Bacillota</taxon>
        <taxon>Bacilli</taxon>
        <taxon>Bacillales</taxon>
        <taxon>Bacillaceae</taxon>
        <taxon>Lysinibacillus</taxon>
    </lineage>
</organism>
<dbReference type="InterPro" id="IPR036249">
    <property type="entry name" value="Thioredoxin-like_sf"/>
</dbReference>
<sequence>MKNKLTLIKRSTPMCPDCNKMQIILEGEGIPFDTIDIAKDAEAIEKYGLSSVPVILIDSDEGQVKLNGIQPIEVIKELLEEE</sequence>
<dbReference type="InterPro" id="IPR002109">
    <property type="entry name" value="Glutaredoxin"/>
</dbReference>
<dbReference type="SUPFAM" id="SSF52833">
    <property type="entry name" value="Thioredoxin-like"/>
    <property type="match status" value="1"/>
</dbReference>
<keyword evidence="3" id="KW-1185">Reference proteome</keyword>
<dbReference type="Proteomes" id="UP000596049">
    <property type="component" value="Chromosome"/>
</dbReference>
<dbReference type="RefSeq" id="WP_053596765.1">
    <property type="nucleotide sequence ID" value="NZ_CP067341.1"/>
</dbReference>